<keyword evidence="3" id="KW-1185">Reference proteome</keyword>
<accession>N1PIF4</accession>
<feature type="compositionally biased region" description="Polar residues" evidence="1">
    <location>
        <begin position="55"/>
        <end position="64"/>
    </location>
</feature>
<organism evidence="2 3">
    <name type="scientific">Dothistroma septosporum (strain NZE10 / CBS 128990)</name>
    <name type="common">Red band needle blight fungus</name>
    <name type="synonym">Mycosphaerella pini</name>
    <dbReference type="NCBI Taxonomy" id="675120"/>
    <lineage>
        <taxon>Eukaryota</taxon>
        <taxon>Fungi</taxon>
        <taxon>Dikarya</taxon>
        <taxon>Ascomycota</taxon>
        <taxon>Pezizomycotina</taxon>
        <taxon>Dothideomycetes</taxon>
        <taxon>Dothideomycetidae</taxon>
        <taxon>Mycosphaerellales</taxon>
        <taxon>Mycosphaerellaceae</taxon>
        <taxon>Dothistroma</taxon>
    </lineage>
</organism>
<dbReference type="OrthoDB" id="3650686at2759"/>
<evidence type="ECO:0000256" key="1">
    <source>
        <dbReference type="SAM" id="MobiDB-lite"/>
    </source>
</evidence>
<dbReference type="eggNOG" id="ENOG502RM7V">
    <property type="taxonomic scope" value="Eukaryota"/>
</dbReference>
<evidence type="ECO:0000313" key="2">
    <source>
        <dbReference type="EMBL" id="EME41096.1"/>
    </source>
</evidence>
<sequence length="100" mass="11347">LQLLRNMRNAAATFGEGTPPYENIKKVVEDHLNEMKRKGKGTNIVKTRQKLKGDGSSTEQQEFEQTNRKFEQTNREVEQVEEVVSSPVANLTIRMKSAPS</sequence>
<dbReference type="AlphaFoldDB" id="N1PIF4"/>
<gene>
    <name evidence="2" type="ORF">DOTSEDRAFT_135899</name>
</gene>
<feature type="region of interest" description="Disordered" evidence="1">
    <location>
        <begin position="48"/>
        <end position="83"/>
    </location>
</feature>
<evidence type="ECO:0000313" key="3">
    <source>
        <dbReference type="Proteomes" id="UP000016933"/>
    </source>
</evidence>
<name>N1PIF4_DOTSN</name>
<dbReference type="Proteomes" id="UP000016933">
    <property type="component" value="Unassembled WGS sequence"/>
</dbReference>
<feature type="non-terminal residue" evidence="2">
    <location>
        <position position="1"/>
    </location>
</feature>
<dbReference type="HOGENOM" id="CLU_2312747_0_0_1"/>
<reference evidence="2 3" key="2">
    <citation type="journal article" date="2012" name="PLoS Pathog.">
        <title>Diverse lifestyles and strategies of plant pathogenesis encoded in the genomes of eighteen Dothideomycetes fungi.</title>
        <authorList>
            <person name="Ohm R.A."/>
            <person name="Feau N."/>
            <person name="Henrissat B."/>
            <person name="Schoch C.L."/>
            <person name="Horwitz B.A."/>
            <person name="Barry K.W."/>
            <person name="Condon B.J."/>
            <person name="Copeland A.C."/>
            <person name="Dhillon B."/>
            <person name="Glaser F."/>
            <person name="Hesse C.N."/>
            <person name="Kosti I."/>
            <person name="LaButti K."/>
            <person name="Lindquist E.A."/>
            <person name="Lucas S."/>
            <person name="Salamov A.A."/>
            <person name="Bradshaw R.E."/>
            <person name="Ciuffetti L."/>
            <person name="Hamelin R.C."/>
            <person name="Kema G.H.J."/>
            <person name="Lawrence C."/>
            <person name="Scott J.A."/>
            <person name="Spatafora J.W."/>
            <person name="Turgeon B.G."/>
            <person name="de Wit P.J.G.M."/>
            <person name="Zhong S."/>
            <person name="Goodwin S.B."/>
            <person name="Grigoriev I.V."/>
        </authorList>
    </citation>
    <scope>NUCLEOTIDE SEQUENCE [LARGE SCALE GENOMIC DNA]</scope>
    <source>
        <strain evidence="3">NZE10 / CBS 128990</strain>
    </source>
</reference>
<feature type="compositionally biased region" description="Basic and acidic residues" evidence="1">
    <location>
        <begin position="65"/>
        <end position="78"/>
    </location>
</feature>
<protein>
    <submittedName>
        <fullName evidence="2">Uncharacterized protein</fullName>
    </submittedName>
</protein>
<proteinExistence type="predicted"/>
<dbReference type="EMBL" id="KB446543">
    <property type="protein sequence ID" value="EME41096.1"/>
    <property type="molecule type" value="Genomic_DNA"/>
</dbReference>
<reference evidence="3" key="1">
    <citation type="journal article" date="2012" name="PLoS Genet.">
        <title>The genomes of the fungal plant pathogens Cladosporium fulvum and Dothistroma septosporum reveal adaptation to different hosts and lifestyles but also signatures of common ancestry.</title>
        <authorList>
            <person name="de Wit P.J.G.M."/>
            <person name="van der Burgt A."/>
            <person name="Oekmen B."/>
            <person name="Stergiopoulos I."/>
            <person name="Abd-Elsalam K.A."/>
            <person name="Aerts A.L."/>
            <person name="Bahkali A.H."/>
            <person name="Beenen H.G."/>
            <person name="Chettri P."/>
            <person name="Cox M.P."/>
            <person name="Datema E."/>
            <person name="de Vries R.P."/>
            <person name="Dhillon B."/>
            <person name="Ganley A.R."/>
            <person name="Griffiths S.A."/>
            <person name="Guo Y."/>
            <person name="Hamelin R.C."/>
            <person name="Henrissat B."/>
            <person name="Kabir M.S."/>
            <person name="Jashni M.K."/>
            <person name="Kema G."/>
            <person name="Klaubauf S."/>
            <person name="Lapidus A."/>
            <person name="Levasseur A."/>
            <person name="Lindquist E."/>
            <person name="Mehrabi R."/>
            <person name="Ohm R.A."/>
            <person name="Owen T.J."/>
            <person name="Salamov A."/>
            <person name="Schwelm A."/>
            <person name="Schijlen E."/>
            <person name="Sun H."/>
            <person name="van den Burg H.A."/>
            <person name="van Ham R.C.H.J."/>
            <person name="Zhang S."/>
            <person name="Goodwin S.B."/>
            <person name="Grigoriev I.V."/>
            <person name="Collemare J."/>
            <person name="Bradshaw R.E."/>
        </authorList>
    </citation>
    <scope>NUCLEOTIDE SEQUENCE [LARGE SCALE GENOMIC DNA]</scope>
    <source>
        <strain evidence="3">NZE10 / CBS 128990</strain>
    </source>
</reference>